<gene>
    <name evidence="1" type="ORF">BK699_10205</name>
</gene>
<sequence>MNQVVNIKEQLEIKERAAGQRDKILEILRNRGLKGVTNVYFYEKVTKSLGARMSELNERGYGITTRHLGNGMYKYILVSEPLVPSKKFTRAEDMLMEAIEERGSVTADELKNLLKNYGFIISRKSGSKKLTK</sequence>
<evidence type="ECO:0000313" key="1">
    <source>
        <dbReference type="EMBL" id="OTW50907.1"/>
    </source>
</evidence>
<organism evidence="1 2">
    <name type="scientific">Bacillus thuringiensis serovar mexicanensis</name>
    <dbReference type="NCBI Taxonomy" id="180868"/>
    <lineage>
        <taxon>Bacteria</taxon>
        <taxon>Bacillati</taxon>
        <taxon>Bacillota</taxon>
        <taxon>Bacilli</taxon>
        <taxon>Bacillales</taxon>
        <taxon>Bacillaceae</taxon>
        <taxon>Bacillus</taxon>
        <taxon>Bacillus cereus group</taxon>
    </lineage>
</organism>
<dbReference type="Proteomes" id="UP000195152">
    <property type="component" value="Unassembled WGS sequence"/>
</dbReference>
<dbReference type="RefSeq" id="WP_001077677.1">
    <property type="nucleotide sequence ID" value="NZ_NFCF01000063.1"/>
</dbReference>
<proteinExistence type="predicted"/>
<name>A0A242WAU1_BACTU</name>
<comment type="caution">
    <text evidence="1">The sequence shown here is derived from an EMBL/GenBank/DDBJ whole genome shotgun (WGS) entry which is preliminary data.</text>
</comment>
<reference evidence="1 2" key="1">
    <citation type="submission" date="2016-10" db="EMBL/GenBank/DDBJ databases">
        <title>Comparative genomics of Bacillus thuringiensis reveals a path to pathogens against multiple invertebrate hosts.</title>
        <authorList>
            <person name="Zheng J."/>
            <person name="Gao Q."/>
            <person name="Liu H."/>
            <person name="Peng D."/>
            <person name="Ruan L."/>
            <person name="Sun M."/>
        </authorList>
    </citation>
    <scope>NUCLEOTIDE SEQUENCE [LARGE SCALE GENOMIC DNA]</scope>
    <source>
        <strain evidence="1">BGSC 4AC1</strain>
    </source>
</reference>
<evidence type="ECO:0000313" key="2">
    <source>
        <dbReference type="Proteomes" id="UP000195152"/>
    </source>
</evidence>
<dbReference type="EMBL" id="NFCF01000063">
    <property type="protein sequence ID" value="OTW50907.1"/>
    <property type="molecule type" value="Genomic_DNA"/>
</dbReference>
<protein>
    <submittedName>
        <fullName evidence="1">Uncharacterized protein</fullName>
    </submittedName>
</protein>
<accession>A0A242WAU1</accession>
<dbReference type="AlphaFoldDB" id="A0A242WAU1"/>